<comment type="caution">
    <text evidence="1">The sequence shown here is derived from an EMBL/GenBank/DDBJ whole genome shotgun (WGS) entry which is preliminary data.</text>
</comment>
<dbReference type="Proteomes" id="UP001153331">
    <property type="component" value="Unassembled WGS sequence"/>
</dbReference>
<sequence>MSVHESKLDANDPQSVELCPVPSQFGHVEEPRHIQRGLKSRHAQLIAIGGAIGTSLFVGTGQMLAVGGPGFLLLAFCILCLMIVAIITALTEVACYLPIHGGTMSYYTSRYASESMGFALGYLYWYSLGILVPYEVTAASLIVDYWNTDIPIAVLITVMIALIVILNLLPVSAYGETEFWFVSLKIILILGLIITSLVLCFGGGPSQDGMLGFRYWNNPGAVRTYVVDGSAGRFVAFLQTMVLASFAFVLAPEQLIITAGEMRHPRKNLPRAANTYFLRLVVFYVLGVICIGIVAPSDDARLTNGSAGAGSSPFVVGISNAGIRVLPSIVNAGILSSAWSAGNAFLYASSRSLYSLAVAGNAPQIFLRCNRWGVPYVAVGVSALFSLLSYLNVSNSSSVVFNWLVNITNTSGFISWICCMICFFRFRAAAREKGVELPYTSMIQPYGAWASLGMSILLLLLNGFTVFLPDRWSAASFLTAYIGIPAFLVLYLGHQFAHKDRPWLKKTEDLDLVSGLDEVETAQDV</sequence>
<proteinExistence type="predicted"/>
<name>A0ACC2IBM0_9PLEO</name>
<gene>
    <name evidence="1" type="ORF">OPT61_g5116</name>
</gene>
<keyword evidence="2" id="KW-1185">Reference proteome</keyword>
<protein>
    <submittedName>
        <fullName evidence="1">Uncharacterized protein</fullName>
    </submittedName>
</protein>
<evidence type="ECO:0000313" key="1">
    <source>
        <dbReference type="EMBL" id="KAJ8112532.1"/>
    </source>
</evidence>
<evidence type="ECO:0000313" key="2">
    <source>
        <dbReference type="Proteomes" id="UP001153331"/>
    </source>
</evidence>
<dbReference type="EMBL" id="JAPHNI010000317">
    <property type="protein sequence ID" value="KAJ8112532.1"/>
    <property type="molecule type" value="Genomic_DNA"/>
</dbReference>
<accession>A0ACC2IBM0</accession>
<reference evidence="1" key="1">
    <citation type="submission" date="2022-11" db="EMBL/GenBank/DDBJ databases">
        <title>Genome Sequence of Boeremia exigua.</title>
        <authorList>
            <person name="Buettner E."/>
        </authorList>
    </citation>
    <scope>NUCLEOTIDE SEQUENCE</scope>
    <source>
        <strain evidence="1">CU02</strain>
    </source>
</reference>
<organism evidence="1 2">
    <name type="scientific">Boeremia exigua</name>
    <dbReference type="NCBI Taxonomy" id="749465"/>
    <lineage>
        <taxon>Eukaryota</taxon>
        <taxon>Fungi</taxon>
        <taxon>Dikarya</taxon>
        <taxon>Ascomycota</taxon>
        <taxon>Pezizomycotina</taxon>
        <taxon>Dothideomycetes</taxon>
        <taxon>Pleosporomycetidae</taxon>
        <taxon>Pleosporales</taxon>
        <taxon>Pleosporineae</taxon>
        <taxon>Didymellaceae</taxon>
        <taxon>Boeremia</taxon>
    </lineage>
</organism>